<dbReference type="Pfam" id="PF02311">
    <property type="entry name" value="AraC_binding"/>
    <property type="match status" value="1"/>
</dbReference>
<reference evidence="5" key="1">
    <citation type="journal article" date="2021" name="PeerJ">
        <title>Extensive microbial diversity within the chicken gut microbiome revealed by metagenomics and culture.</title>
        <authorList>
            <person name="Gilroy R."/>
            <person name="Ravi A."/>
            <person name="Getino M."/>
            <person name="Pursley I."/>
            <person name="Horton D.L."/>
            <person name="Alikhan N.F."/>
            <person name="Baker D."/>
            <person name="Gharbi K."/>
            <person name="Hall N."/>
            <person name="Watson M."/>
            <person name="Adriaenssens E.M."/>
            <person name="Foster-Nyarko E."/>
            <person name="Jarju S."/>
            <person name="Secka A."/>
            <person name="Antonio M."/>
            <person name="Oren A."/>
            <person name="Chaudhuri R.R."/>
            <person name="La Ragione R."/>
            <person name="Hildebrand F."/>
            <person name="Pallen M.J."/>
        </authorList>
    </citation>
    <scope>NUCLEOTIDE SEQUENCE</scope>
    <source>
        <strain evidence="5">5134</strain>
    </source>
</reference>
<dbReference type="EMBL" id="DXDA01000068">
    <property type="protein sequence ID" value="HIY69504.1"/>
    <property type="molecule type" value="Genomic_DNA"/>
</dbReference>
<dbReference type="InterPro" id="IPR009057">
    <property type="entry name" value="Homeodomain-like_sf"/>
</dbReference>
<comment type="caution">
    <text evidence="5">The sequence shown here is derived from an EMBL/GenBank/DDBJ whole genome shotgun (WGS) entry which is preliminary data.</text>
</comment>
<keyword evidence="2" id="KW-0238">DNA-binding</keyword>
<organism evidence="5 6">
    <name type="scientific">Candidatus Alistipes intestinigallinarum</name>
    <dbReference type="NCBI Taxonomy" id="2838440"/>
    <lineage>
        <taxon>Bacteria</taxon>
        <taxon>Pseudomonadati</taxon>
        <taxon>Bacteroidota</taxon>
        <taxon>Bacteroidia</taxon>
        <taxon>Bacteroidales</taxon>
        <taxon>Rikenellaceae</taxon>
        <taxon>Alistipes</taxon>
    </lineage>
</organism>
<evidence type="ECO:0000256" key="1">
    <source>
        <dbReference type="ARBA" id="ARBA00023015"/>
    </source>
</evidence>
<dbReference type="AlphaFoldDB" id="A0A9D1Z0U9"/>
<dbReference type="GO" id="GO:0003700">
    <property type="term" value="F:DNA-binding transcription factor activity"/>
    <property type="evidence" value="ECO:0007669"/>
    <property type="project" value="InterPro"/>
</dbReference>
<evidence type="ECO:0000259" key="4">
    <source>
        <dbReference type="PROSITE" id="PS01124"/>
    </source>
</evidence>
<dbReference type="SUPFAM" id="SSF46689">
    <property type="entry name" value="Homeodomain-like"/>
    <property type="match status" value="2"/>
</dbReference>
<dbReference type="Gene3D" id="1.10.10.60">
    <property type="entry name" value="Homeodomain-like"/>
    <property type="match status" value="2"/>
</dbReference>
<keyword evidence="1" id="KW-0805">Transcription regulation</keyword>
<dbReference type="SMART" id="SM00342">
    <property type="entry name" value="HTH_ARAC"/>
    <property type="match status" value="1"/>
</dbReference>
<evidence type="ECO:0000256" key="3">
    <source>
        <dbReference type="ARBA" id="ARBA00023163"/>
    </source>
</evidence>
<dbReference type="InterPro" id="IPR003313">
    <property type="entry name" value="AraC-bd"/>
</dbReference>
<dbReference type="PROSITE" id="PS00041">
    <property type="entry name" value="HTH_ARAC_FAMILY_1"/>
    <property type="match status" value="1"/>
</dbReference>
<dbReference type="PROSITE" id="PS01124">
    <property type="entry name" value="HTH_ARAC_FAMILY_2"/>
    <property type="match status" value="1"/>
</dbReference>
<evidence type="ECO:0000256" key="2">
    <source>
        <dbReference type="ARBA" id="ARBA00023125"/>
    </source>
</evidence>
<sequence>MPKVKEGFKGERLVSLPQSLLDKYGKDPLVKNLYLRKIGFFPHVKYHYVQKDRGCDYAMLIYCTDGKGWYRIHGARYALRKDECVILPAGTPYAFGADNDNPWTIYWLHFQGANSPLYRFGDDRPRSIAPGDRSRLQERLQLFEELFHCFALAYTCEYMRYTSACLHLFLASFLYIEPYRSIRTFVDRKSSFAGKVIRYMQENLHHPLTLEQLAAYFNYSPSHFSMLFQRETGIPPISYLARLKIQKACQYIELSDLKLQDISLALGFEDPAYFSRSFTRIMGMSPSEYRKREKAYASS</sequence>
<dbReference type="Proteomes" id="UP000886844">
    <property type="component" value="Unassembled WGS sequence"/>
</dbReference>
<dbReference type="InterPro" id="IPR018062">
    <property type="entry name" value="HTH_AraC-typ_CS"/>
</dbReference>
<evidence type="ECO:0000313" key="5">
    <source>
        <dbReference type="EMBL" id="HIY69504.1"/>
    </source>
</evidence>
<dbReference type="GO" id="GO:0043565">
    <property type="term" value="F:sequence-specific DNA binding"/>
    <property type="evidence" value="ECO:0007669"/>
    <property type="project" value="InterPro"/>
</dbReference>
<name>A0A9D1Z0U9_9BACT</name>
<dbReference type="PANTHER" id="PTHR43280">
    <property type="entry name" value="ARAC-FAMILY TRANSCRIPTIONAL REGULATOR"/>
    <property type="match status" value="1"/>
</dbReference>
<dbReference type="PANTHER" id="PTHR43280:SF30">
    <property type="entry name" value="MMSAB OPERON REGULATORY PROTEIN"/>
    <property type="match status" value="1"/>
</dbReference>
<reference evidence="5" key="2">
    <citation type="submission" date="2021-04" db="EMBL/GenBank/DDBJ databases">
        <authorList>
            <person name="Gilroy R."/>
        </authorList>
    </citation>
    <scope>NUCLEOTIDE SEQUENCE</scope>
    <source>
        <strain evidence="5">5134</strain>
    </source>
</reference>
<dbReference type="InterPro" id="IPR020449">
    <property type="entry name" value="Tscrpt_reg_AraC-type_HTH"/>
</dbReference>
<feature type="domain" description="HTH araC/xylS-type" evidence="4">
    <location>
        <begin position="194"/>
        <end position="292"/>
    </location>
</feature>
<dbReference type="InterPro" id="IPR018060">
    <property type="entry name" value="HTH_AraC"/>
</dbReference>
<dbReference type="Gene3D" id="2.60.120.280">
    <property type="entry name" value="Regulatory protein AraC"/>
    <property type="match status" value="1"/>
</dbReference>
<dbReference type="InterPro" id="IPR037923">
    <property type="entry name" value="HTH-like"/>
</dbReference>
<dbReference type="SUPFAM" id="SSF51215">
    <property type="entry name" value="Regulatory protein AraC"/>
    <property type="match status" value="1"/>
</dbReference>
<evidence type="ECO:0000313" key="6">
    <source>
        <dbReference type="Proteomes" id="UP000886844"/>
    </source>
</evidence>
<proteinExistence type="predicted"/>
<dbReference type="PRINTS" id="PR00032">
    <property type="entry name" value="HTHARAC"/>
</dbReference>
<keyword evidence="3" id="KW-0804">Transcription</keyword>
<gene>
    <name evidence="5" type="ORF">H9828_08820</name>
</gene>
<accession>A0A9D1Z0U9</accession>
<protein>
    <submittedName>
        <fullName evidence="5">AraC family transcriptional regulator</fullName>
    </submittedName>
</protein>
<dbReference type="Pfam" id="PF12833">
    <property type="entry name" value="HTH_18"/>
    <property type="match status" value="1"/>
</dbReference>
<dbReference type="CDD" id="cd06986">
    <property type="entry name" value="cupin_MmsR-like_N"/>
    <property type="match status" value="1"/>
</dbReference>